<dbReference type="Proteomes" id="UP001143856">
    <property type="component" value="Unassembled WGS sequence"/>
</dbReference>
<proteinExistence type="predicted"/>
<gene>
    <name evidence="1" type="ORF">NUW58_g6614</name>
</gene>
<organism evidence="1 2">
    <name type="scientific">Xylaria curta</name>
    <dbReference type="NCBI Taxonomy" id="42375"/>
    <lineage>
        <taxon>Eukaryota</taxon>
        <taxon>Fungi</taxon>
        <taxon>Dikarya</taxon>
        <taxon>Ascomycota</taxon>
        <taxon>Pezizomycotina</taxon>
        <taxon>Sordariomycetes</taxon>
        <taxon>Xylariomycetidae</taxon>
        <taxon>Xylariales</taxon>
        <taxon>Xylariaceae</taxon>
        <taxon>Xylaria</taxon>
    </lineage>
</organism>
<sequence>MPLYPSNALNPVHRQSWPPSGLWPSSPSRMPPALDEDKDGLSTDDEDIDSSARPENPLKYFLTPATPGDEELEFEFDFDAGIEDSNSPRHIVRSVSPSTLDGLKRYKAKKEADCAILDDDDDDDDEEEYIRFNSQKSLPFGLDEYFDHPRHNSPHRALSRSADEALLSPSSFHVGSPRGRLAKRFAPPPRRATIRGRPTARTLQRRHSWREPSPDVWSIDEEPEKETRSEMGLSIEDLDDGREKKTQPIDIPAAKPRKKKVRFVLPVKEL</sequence>
<keyword evidence="2" id="KW-1185">Reference proteome</keyword>
<reference evidence="1" key="1">
    <citation type="submission" date="2022-10" db="EMBL/GenBank/DDBJ databases">
        <title>Genome Sequence of Xylaria curta.</title>
        <authorList>
            <person name="Buettner E."/>
        </authorList>
    </citation>
    <scope>NUCLEOTIDE SEQUENCE</scope>
    <source>
        <strain evidence="1">Babe10</strain>
    </source>
</reference>
<name>A0ACC1NTR5_9PEZI</name>
<protein>
    <submittedName>
        <fullName evidence="1">Uncharacterized protein</fullName>
    </submittedName>
</protein>
<accession>A0ACC1NTR5</accession>
<dbReference type="EMBL" id="JAPDGR010001530">
    <property type="protein sequence ID" value="KAJ2981723.1"/>
    <property type="molecule type" value="Genomic_DNA"/>
</dbReference>
<evidence type="ECO:0000313" key="1">
    <source>
        <dbReference type="EMBL" id="KAJ2981723.1"/>
    </source>
</evidence>
<comment type="caution">
    <text evidence="1">The sequence shown here is derived from an EMBL/GenBank/DDBJ whole genome shotgun (WGS) entry which is preliminary data.</text>
</comment>
<evidence type="ECO:0000313" key="2">
    <source>
        <dbReference type="Proteomes" id="UP001143856"/>
    </source>
</evidence>